<dbReference type="Proteomes" id="UP000011732">
    <property type="component" value="Unassembled WGS sequence"/>
</dbReference>
<accession>M3DB80</accession>
<evidence type="ECO:0000313" key="1">
    <source>
        <dbReference type="EMBL" id="EMF27035.1"/>
    </source>
</evidence>
<keyword evidence="2" id="KW-1185">Reference proteome</keyword>
<comment type="caution">
    <text evidence="1">The sequence shown here is derived from an EMBL/GenBank/DDBJ whole genome shotgun (WGS) entry which is preliminary data.</text>
</comment>
<dbReference type="PATRIC" id="fig|1284664.3.peg.4255"/>
<dbReference type="RefSeq" id="WP_006134189.1">
    <property type="nucleotide sequence ID" value="NZ_AOHP01000088.1"/>
</dbReference>
<sequence>MQAAGREYRYLATGRRHRDRALMRDGVEIRTGRHGRGARKKATFTVLGPADATDLAPALVLVGVNNRNLTGGVTA</sequence>
<dbReference type="EMBL" id="AOHP01000088">
    <property type="protein sequence ID" value="EMF27035.1"/>
    <property type="molecule type" value="Genomic_DNA"/>
</dbReference>
<proteinExistence type="predicted"/>
<evidence type="ECO:0000313" key="2">
    <source>
        <dbReference type="Proteomes" id="UP000011732"/>
    </source>
</evidence>
<protein>
    <submittedName>
        <fullName evidence="1">Uncharacterized protein</fullName>
    </submittedName>
</protein>
<reference evidence="1 2" key="1">
    <citation type="journal article" date="2013" name="Genome Announc.">
        <title>Draft Genome Sequence of Streptomyces gancidicus Strain BKS 13-15.</title>
        <authorList>
            <person name="Kumar S."/>
            <person name="Kaur N."/>
            <person name="Singh N.K."/>
            <person name="Raghava G.P."/>
            <person name="Mayilraj S."/>
        </authorList>
    </citation>
    <scope>NUCLEOTIDE SEQUENCE [LARGE SCALE GENOMIC DNA]</scope>
    <source>
        <strain evidence="1 2">BKS 13-15</strain>
    </source>
</reference>
<name>M3DB80_STREZ</name>
<dbReference type="AlphaFoldDB" id="M3DB80"/>
<organism evidence="1 2">
    <name type="scientific">Streptomyces gancidicus BKS 13-15</name>
    <dbReference type="NCBI Taxonomy" id="1284664"/>
    <lineage>
        <taxon>Bacteria</taxon>
        <taxon>Bacillati</taxon>
        <taxon>Actinomycetota</taxon>
        <taxon>Actinomycetes</taxon>
        <taxon>Kitasatosporales</taxon>
        <taxon>Streptomycetaceae</taxon>
        <taxon>Streptomyces</taxon>
        <taxon>Streptomyces pseudogriseolus group</taxon>
    </lineage>
</organism>
<gene>
    <name evidence="1" type="ORF">H114_21218</name>
</gene>